<gene>
    <name evidence="2" type="ORF">K7X08_002719</name>
</gene>
<proteinExistence type="predicted"/>
<dbReference type="EMBL" id="JAJAGQ010000007">
    <property type="protein sequence ID" value="KAJ8557094.1"/>
    <property type="molecule type" value="Genomic_DNA"/>
</dbReference>
<comment type="caution">
    <text evidence="2">The sequence shown here is derived from an EMBL/GenBank/DDBJ whole genome shotgun (WGS) entry which is preliminary data.</text>
</comment>
<evidence type="ECO:0000313" key="2">
    <source>
        <dbReference type="EMBL" id="KAJ8557094.1"/>
    </source>
</evidence>
<reference evidence="3" key="1">
    <citation type="journal article" date="2023" name="Proc. Natl. Acad. Sci. U.S.A.">
        <title>Genomic and structural basis for evolution of tropane alkaloid biosynthesis.</title>
        <authorList>
            <person name="Wanga Y.-J."/>
            <person name="Taina T."/>
            <person name="Yua J.-Y."/>
            <person name="Lia J."/>
            <person name="Xua B."/>
            <person name="Chenc J."/>
            <person name="D'Auriad J.C."/>
            <person name="Huanga J.-P."/>
            <person name="Huanga S.-X."/>
        </authorList>
    </citation>
    <scope>NUCLEOTIDE SEQUENCE [LARGE SCALE GENOMIC DNA]</scope>
    <source>
        <strain evidence="3">cv. KIB-2019</strain>
    </source>
</reference>
<feature type="compositionally biased region" description="Polar residues" evidence="1">
    <location>
        <begin position="39"/>
        <end position="65"/>
    </location>
</feature>
<evidence type="ECO:0000256" key="1">
    <source>
        <dbReference type="SAM" id="MobiDB-lite"/>
    </source>
</evidence>
<protein>
    <submittedName>
        <fullName evidence="2">Uncharacterized protein</fullName>
    </submittedName>
</protein>
<name>A0A9Q1MG39_9SOLA</name>
<evidence type="ECO:0000313" key="3">
    <source>
        <dbReference type="Proteomes" id="UP001152561"/>
    </source>
</evidence>
<dbReference type="OrthoDB" id="17687at2759"/>
<organism evidence="2 3">
    <name type="scientific">Anisodus acutangulus</name>
    <dbReference type="NCBI Taxonomy" id="402998"/>
    <lineage>
        <taxon>Eukaryota</taxon>
        <taxon>Viridiplantae</taxon>
        <taxon>Streptophyta</taxon>
        <taxon>Embryophyta</taxon>
        <taxon>Tracheophyta</taxon>
        <taxon>Spermatophyta</taxon>
        <taxon>Magnoliopsida</taxon>
        <taxon>eudicotyledons</taxon>
        <taxon>Gunneridae</taxon>
        <taxon>Pentapetalae</taxon>
        <taxon>asterids</taxon>
        <taxon>lamiids</taxon>
        <taxon>Solanales</taxon>
        <taxon>Solanaceae</taxon>
        <taxon>Solanoideae</taxon>
        <taxon>Hyoscyameae</taxon>
        <taxon>Anisodus</taxon>
    </lineage>
</organism>
<sequence>MVYNHYTGKYEQAMGNLAEMEKRLVMAESFLEATLQYQSGQNKVLPSPRSTQKDSSPVRGNQDSSPEMPARKISLLSRPFGLGWRDKNKVNP</sequence>
<dbReference type="AlphaFoldDB" id="A0A9Q1MG39"/>
<accession>A0A9Q1MG39</accession>
<feature type="region of interest" description="Disordered" evidence="1">
    <location>
        <begin position="39"/>
        <end position="72"/>
    </location>
</feature>
<dbReference type="Proteomes" id="UP001152561">
    <property type="component" value="Unassembled WGS sequence"/>
</dbReference>
<keyword evidence="3" id="KW-1185">Reference proteome</keyword>